<comment type="caution">
    <text evidence="3">The sequence shown here is derived from an EMBL/GenBank/DDBJ whole genome shotgun (WGS) entry which is preliminary data.</text>
</comment>
<evidence type="ECO:0000313" key="4">
    <source>
        <dbReference type="Proteomes" id="UP000624419"/>
    </source>
</evidence>
<dbReference type="NCBIfam" id="NF007967">
    <property type="entry name" value="PRK10691.1"/>
    <property type="match status" value="1"/>
</dbReference>
<dbReference type="Pfam" id="PF01557">
    <property type="entry name" value="FAA_hydrolase"/>
    <property type="match status" value="1"/>
</dbReference>
<evidence type="ECO:0000259" key="2">
    <source>
        <dbReference type="Pfam" id="PF01557"/>
    </source>
</evidence>
<dbReference type="InterPro" id="IPR036663">
    <property type="entry name" value="Fumarylacetoacetase_C_sf"/>
</dbReference>
<dbReference type="GO" id="GO:0016787">
    <property type="term" value="F:hydrolase activity"/>
    <property type="evidence" value="ECO:0007669"/>
    <property type="project" value="UniProtKB-KW"/>
</dbReference>
<dbReference type="EMBL" id="JABBXD010000013">
    <property type="protein sequence ID" value="MBD3587383.1"/>
    <property type="molecule type" value="Genomic_DNA"/>
</dbReference>
<accession>A0ABR8LPT8</accession>
<dbReference type="PANTHER" id="PTHR11820">
    <property type="entry name" value="ACYLPYRUVASE"/>
    <property type="match status" value="1"/>
</dbReference>
<dbReference type="Proteomes" id="UP000624419">
    <property type="component" value="Unassembled WGS sequence"/>
</dbReference>
<organism evidence="3 4">
    <name type="scientific">Salinimonas profundi</name>
    <dbReference type="NCBI Taxonomy" id="2729140"/>
    <lineage>
        <taxon>Bacteria</taxon>
        <taxon>Pseudomonadati</taxon>
        <taxon>Pseudomonadota</taxon>
        <taxon>Gammaproteobacteria</taxon>
        <taxon>Alteromonadales</taxon>
        <taxon>Alteromonadaceae</taxon>
        <taxon>Alteromonas/Salinimonas group</taxon>
        <taxon>Salinimonas</taxon>
    </lineage>
</organism>
<dbReference type="Gene3D" id="3.90.850.10">
    <property type="entry name" value="Fumarylacetoacetase-like, C-terminal domain"/>
    <property type="match status" value="1"/>
</dbReference>
<dbReference type="SUPFAM" id="SSF56529">
    <property type="entry name" value="FAH"/>
    <property type="match status" value="1"/>
</dbReference>
<evidence type="ECO:0000256" key="1">
    <source>
        <dbReference type="ARBA" id="ARBA00022723"/>
    </source>
</evidence>
<dbReference type="RefSeq" id="WP_191026472.1">
    <property type="nucleotide sequence ID" value="NZ_JABBXD010000013.1"/>
</dbReference>
<evidence type="ECO:0000313" key="3">
    <source>
        <dbReference type="EMBL" id="MBD3587383.1"/>
    </source>
</evidence>
<keyword evidence="4" id="KW-1185">Reference proteome</keyword>
<feature type="domain" description="Fumarylacetoacetase-like C-terminal" evidence="2">
    <location>
        <begin position="18"/>
        <end position="218"/>
    </location>
</feature>
<dbReference type="PANTHER" id="PTHR11820:SF7">
    <property type="entry name" value="ACYLPYRUVASE FAHD1, MITOCHONDRIAL"/>
    <property type="match status" value="1"/>
</dbReference>
<dbReference type="InterPro" id="IPR011234">
    <property type="entry name" value="Fumarylacetoacetase-like_C"/>
</dbReference>
<proteinExistence type="predicted"/>
<protein>
    <submittedName>
        <fullName evidence="3">Fumarylacetoacetate hydrolase family protein</fullName>
    </submittedName>
</protein>
<name>A0ABR8LPT8_9ALTE</name>
<keyword evidence="1" id="KW-0479">Metal-binding</keyword>
<gene>
    <name evidence="3" type="ORF">HHX48_16725</name>
</gene>
<sequence>MYRHLDNLELPIDLPVGKVVCVGRNYLDHIKEMHAQVSEQALLFMKPVTALTHMHHPVKIPADKGACHNEIEIAVLIKDRLCNADEDTAEAAIWGVGLGLDLTLRDVQQTLKEQGQPWERAKAFDASCPVSGFVPASQVADFQDIRFSLRVNNDIRQQGHSKDMMRLICALLAEISEAFTLECGDIVLTGTPSGVGALTHGDSIEAVLDGHFSIQTNVVTV</sequence>
<reference evidence="3 4" key="1">
    <citation type="submission" date="2020-04" db="EMBL/GenBank/DDBJ databases">
        <title>Salinimonas sp. HHU 13199.</title>
        <authorList>
            <person name="Cui X."/>
            <person name="Zhang D."/>
        </authorList>
    </citation>
    <scope>NUCLEOTIDE SEQUENCE [LARGE SCALE GENOMIC DNA]</scope>
    <source>
        <strain evidence="3 4">HHU 13199</strain>
    </source>
</reference>
<keyword evidence="3" id="KW-0378">Hydrolase</keyword>